<protein>
    <submittedName>
        <fullName evidence="1">Uncharacterized protein</fullName>
    </submittedName>
</protein>
<evidence type="ECO:0000313" key="1">
    <source>
        <dbReference type="EMBL" id="EMQ97831.1"/>
    </source>
</evidence>
<dbReference type="AlphaFoldDB" id="M7MS38"/>
<organism evidence="1 2">
    <name type="scientific">Paeniglutamicibacter gangotriensis Lz1y</name>
    <dbReference type="NCBI Taxonomy" id="1276920"/>
    <lineage>
        <taxon>Bacteria</taxon>
        <taxon>Bacillati</taxon>
        <taxon>Actinomycetota</taxon>
        <taxon>Actinomycetes</taxon>
        <taxon>Micrococcales</taxon>
        <taxon>Micrococcaceae</taxon>
        <taxon>Paeniglutamicibacter</taxon>
    </lineage>
</organism>
<dbReference type="STRING" id="1276920.ADIAG_02774"/>
<evidence type="ECO:0000313" key="2">
    <source>
        <dbReference type="Proteomes" id="UP000012015"/>
    </source>
</evidence>
<dbReference type="PATRIC" id="fig|1276920.7.peg.2773"/>
<sequence length="50" mass="5841">MAVPLRLNPLFLAEKLHPVGDRMKELIRRETSPEMAKLNVWIRDRDLGTL</sequence>
<accession>M7MS38</accession>
<dbReference type="RefSeq" id="WP_007271941.1">
    <property type="nucleotide sequence ID" value="NZ_AOCK01000008.1"/>
</dbReference>
<comment type="caution">
    <text evidence="1">The sequence shown here is derived from an EMBL/GenBank/DDBJ whole genome shotgun (WGS) entry which is preliminary data.</text>
</comment>
<dbReference type="EMBL" id="AOCK01000008">
    <property type="protein sequence ID" value="EMQ97831.1"/>
    <property type="molecule type" value="Genomic_DNA"/>
</dbReference>
<gene>
    <name evidence="1" type="ORF">ADIAG_02774</name>
</gene>
<proteinExistence type="predicted"/>
<dbReference type="Proteomes" id="UP000012015">
    <property type="component" value="Unassembled WGS sequence"/>
</dbReference>
<name>M7MS38_9MICC</name>
<keyword evidence="2" id="KW-1185">Reference proteome</keyword>
<reference evidence="1 2" key="1">
    <citation type="journal article" date="2013" name="Genome Announc.">
        <title>Draft Genome Sequence of Arthrobacter gangotriensis Strain Lz1yT, Isolated from a Penguin Rookery Soil Sample Collected in Antarctica, near the Indian Station Dakshin Gangotri.</title>
        <authorList>
            <person name="Shivaji S."/>
            <person name="Ara S."/>
            <person name="Bandi S."/>
            <person name="Singh A."/>
            <person name="Kumar Pinnaka A."/>
        </authorList>
    </citation>
    <scope>NUCLEOTIDE SEQUENCE [LARGE SCALE GENOMIC DNA]</scope>
    <source>
        <strain evidence="1 2">Lz1y</strain>
    </source>
</reference>